<sequence>MKFSRSMLVRFVVKNLFSFHDETEFNLLPGKTKRLNHHKYKVNQVEVLKLSALYGANGAGKSNLIRSISLLKKMLLDSSIPTAFSTQKFRLSKSTGNEPVEMSIEFFTHSFIYYYAVSINEGIILDEYFSSLAADGEDEMIFHREYKDKKTSISFFKEFEEKEENKTLKKIIETDLLKTNQPLFSLLNTITNDHFIHIKEAYHWLNENLTIIYPDTKAAGLVLAIDANSHFKDFAVDTMESFSTGITDLKIEAKTIEDFLGRGKEKEIEEIKAELKNNPEKKIGFMANNTTKENVAVVNDDGEIMVKRLVFEHIGEKEEKFEFSFSEESDGTKRLLEYLPVLNNIISQSQTFIIDEIERSIHPLIVKELVSKFSADEVTKGQLIFTTHESNLLDQEIFRPDEIWFAEKNIIGATKLYSLSDFKEHNTIDIRKGYLSGRYGAIPFVGNLHDLNWHKFQDEAK</sequence>
<feature type="domain" description="ATPase AAA-type core" evidence="1">
    <location>
        <begin position="51"/>
        <end position="394"/>
    </location>
</feature>
<accession>A0ABZ0XIR0</accession>
<organism evidence="2 3">
    <name type="scientific">Chitinophaga sancti</name>
    <dbReference type="NCBI Taxonomy" id="1004"/>
    <lineage>
        <taxon>Bacteria</taxon>
        <taxon>Pseudomonadati</taxon>
        <taxon>Bacteroidota</taxon>
        <taxon>Chitinophagia</taxon>
        <taxon>Chitinophagales</taxon>
        <taxon>Chitinophagaceae</taxon>
        <taxon>Chitinophaga</taxon>
    </lineage>
</organism>
<name>A0ABZ0XIR0_9BACT</name>
<dbReference type="GO" id="GO:0005524">
    <property type="term" value="F:ATP binding"/>
    <property type="evidence" value="ECO:0007669"/>
    <property type="project" value="UniProtKB-KW"/>
</dbReference>
<keyword evidence="2" id="KW-0547">Nucleotide-binding</keyword>
<dbReference type="PANTHER" id="PTHR40396">
    <property type="entry name" value="ATPASE-LIKE PROTEIN"/>
    <property type="match status" value="1"/>
</dbReference>
<dbReference type="EMBL" id="CP140154">
    <property type="protein sequence ID" value="WQG90072.1"/>
    <property type="molecule type" value="Genomic_DNA"/>
</dbReference>
<dbReference type="PANTHER" id="PTHR40396:SF1">
    <property type="entry name" value="ATPASE AAA-TYPE CORE DOMAIN-CONTAINING PROTEIN"/>
    <property type="match status" value="1"/>
</dbReference>
<dbReference type="SUPFAM" id="SSF52540">
    <property type="entry name" value="P-loop containing nucleoside triphosphate hydrolases"/>
    <property type="match status" value="1"/>
</dbReference>
<dbReference type="RefSeq" id="WP_143150753.1">
    <property type="nucleotide sequence ID" value="NZ_CP139972.1"/>
</dbReference>
<dbReference type="Proteomes" id="UP001326715">
    <property type="component" value="Chromosome"/>
</dbReference>
<dbReference type="Pfam" id="PF13304">
    <property type="entry name" value="AAA_21"/>
    <property type="match status" value="1"/>
</dbReference>
<gene>
    <name evidence="2" type="ORF">SR876_01075</name>
</gene>
<evidence type="ECO:0000313" key="3">
    <source>
        <dbReference type="Proteomes" id="UP001326715"/>
    </source>
</evidence>
<reference evidence="2 3" key="1">
    <citation type="submission" date="2023-11" db="EMBL/GenBank/DDBJ databases">
        <title>MicrobeMod: A computational toolkit for identifying prokaryotic methylation and restriction-modification with nanopore sequencing.</title>
        <authorList>
            <person name="Crits-Christoph A."/>
            <person name="Kang S.C."/>
            <person name="Lee H."/>
            <person name="Ostrov N."/>
        </authorList>
    </citation>
    <scope>NUCLEOTIDE SEQUENCE [LARGE SCALE GENOMIC DNA]</scope>
    <source>
        <strain evidence="2 3">ATCC 23090</strain>
    </source>
</reference>
<keyword evidence="3" id="KW-1185">Reference proteome</keyword>
<evidence type="ECO:0000313" key="2">
    <source>
        <dbReference type="EMBL" id="WQG90072.1"/>
    </source>
</evidence>
<dbReference type="Gene3D" id="3.40.50.300">
    <property type="entry name" value="P-loop containing nucleotide triphosphate hydrolases"/>
    <property type="match status" value="1"/>
</dbReference>
<protein>
    <submittedName>
        <fullName evidence="2">ATP-binding protein</fullName>
    </submittedName>
</protein>
<dbReference type="InterPro" id="IPR027417">
    <property type="entry name" value="P-loop_NTPase"/>
</dbReference>
<evidence type="ECO:0000259" key="1">
    <source>
        <dbReference type="Pfam" id="PF13304"/>
    </source>
</evidence>
<proteinExistence type="predicted"/>
<dbReference type="InterPro" id="IPR003959">
    <property type="entry name" value="ATPase_AAA_core"/>
</dbReference>
<keyword evidence="2" id="KW-0067">ATP-binding</keyword>